<evidence type="ECO:0000313" key="4">
    <source>
        <dbReference type="Proteomes" id="UP000198510"/>
    </source>
</evidence>
<keyword evidence="4" id="KW-1185">Reference proteome</keyword>
<dbReference type="STRING" id="1075417.SAMN05421823_104213"/>
<feature type="domain" description="FecR protein" evidence="1">
    <location>
        <begin position="122"/>
        <end position="219"/>
    </location>
</feature>
<dbReference type="AlphaFoldDB" id="A0A1G9GTE4"/>
<evidence type="ECO:0000259" key="1">
    <source>
        <dbReference type="Pfam" id="PF04773"/>
    </source>
</evidence>
<dbReference type="InterPro" id="IPR032508">
    <property type="entry name" value="FecR_C"/>
</dbReference>
<dbReference type="Gene3D" id="2.60.120.1440">
    <property type="match status" value="1"/>
</dbReference>
<dbReference type="Proteomes" id="UP000198510">
    <property type="component" value="Unassembled WGS sequence"/>
</dbReference>
<evidence type="ECO:0000259" key="2">
    <source>
        <dbReference type="Pfam" id="PF16344"/>
    </source>
</evidence>
<feature type="domain" description="Protein FecR C-terminal" evidence="2">
    <location>
        <begin position="265"/>
        <end position="332"/>
    </location>
</feature>
<dbReference type="Gene3D" id="3.55.50.30">
    <property type="match status" value="1"/>
</dbReference>
<dbReference type="InterPro" id="IPR012373">
    <property type="entry name" value="Ferrdict_sens_TM"/>
</dbReference>
<dbReference type="OrthoDB" id="1523489at2"/>
<dbReference type="Pfam" id="PF16344">
    <property type="entry name" value="FecR_C"/>
    <property type="match status" value="1"/>
</dbReference>
<dbReference type="PANTHER" id="PTHR30273:SF2">
    <property type="entry name" value="PROTEIN FECR"/>
    <property type="match status" value="1"/>
</dbReference>
<gene>
    <name evidence="3" type="ORF">SAMN05421823_104213</name>
</gene>
<dbReference type="InterPro" id="IPR006860">
    <property type="entry name" value="FecR"/>
</dbReference>
<name>A0A1G9GTE4_9BACT</name>
<sequence length="334" mass="37974">MKPDRYQLDDFIADPSFRNWVNQTNAADMQRWEVWLAAHPEKRDLAESAAELIRGLRLERPAVSPALVQAQWEALQPRLQTRPLQPATPRFQTWHMAAALALVCTLAIVGWQVTRWLGPVEYATDFGQVEELTLPDGSHVVLNGNSTLRLHDDWTGEAPREVFLTGEAFFEVTKRQSAQGAVKFIVHTDQLDVEVLGTEFNIRQREQRTRVVLESGKIRLTLTDQPDSLPAIEMQPGDLIEYAGGNRLIQQVTQPTQYSTWKERYLVFDNTPMREIIEILEQDYGLQVTVKDPALLTETLTGKAPTATVDDLLASLASVFEIKMHREDNKVYLE</sequence>
<dbReference type="Pfam" id="PF04773">
    <property type="entry name" value="FecR"/>
    <property type="match status" value="1"/>
</dbReference>
<dbReference type="PIRSF" id="PIRSF018266">
    <property type="entry name" value="FecR"/>
    <property type="match status" value="1"/>
</dbReference>
<reference evidence="3 4" key="1">
    <citation type="submission" date="2016-10" db="EMBL/GenBank/DDBJ databases">
        <authorList>
            <person name="de Groot N.N."/>
        </authorList>
    </citation>
    <scope>NUCLEOTIDE SEQUENCE [LARGE SCALE GENOMIC DNA]</scope>
    <source>
        <strain evidence="3 4">DSM 25186</strain>
    </source>
</reference>
<dbReference type="GO" id="GO:0016989">
    <property type="term" value="F:sigma factor antagonist activity"/>
    <property type="evidence" value="ECO:0007669"/>
    <property type="project" value="TreeGrafter"/>
</dbReference>
<dbReference type="PANTHER" id="PTHR30273">
    <property type="entry name" value="PERIPLASMIC SIGNAL SENSOR AND SIGMA FACTOR ACTIVATOR FECR-RELATED"/>
    <property type="match status" value="1"/>
</dbReference>
<evidence type="ECO:0000313" key="3">
    <source>
        <dbReference type="EMBL" id="SDL03956.1"/>
    </source>
</evidence>
<accession>A0A1G9GTE4</accession>
<proteinExistence type="predicted"/>
<organism evidence="3 4">
    <name type="scientific">Catalinimonas alkaloidigena</name>
    <dbReference type="NCBI Taxonomy" id="1075417"/>
    <lineage>
        <taxon>Bacteria</taxon>
        <taxon>Pseudomonadati</taxon>
        <taxon>Bacteroidota</taxon>
        <taxon>Cytophagia</taxon>
        <taxon>Cytophagales</taxon>
        <taxon>Catalimonadaceae</taxon>
        <taxon>Catalinimonas</taxon>
    </lineage>
</organism>
<dbReference type="RefSeq" id="WP_089682129.1">
    <property type="nucleotide sequence ID" value="NZ_FNFO01000004.1"/>
</dbReference>
<dbReference type="EMBL" id="FNFO01000004">
    <property type="protein sequence ID" value="SDL03956.1"/>
    <property type="molecule type" value="Genomic_DNA"/>
</dbReference>
<protein>
    <submittedName>
        <fullName evidence="3">Ferric-dicitrate binding protein FerR, regulates iron transport through sigma-19</fullName>
    </submittedName>
</protein>